<evidence type="ECO:0000313" key="9">
    <source>
        <dbReference type="EMBL" id="QIW79925.1"/>
    </source>
</evidence>
<evidence type="ECO:0000313" key="10">
    <source>
        <dbReference type="Proteomes" id="UP000501914"/>
    </source>
</evidence>
<dbReference type="GO" id="GO:0022857">
    <property type="term" value="F:transmembrane transporter activity"/>
    <property type="evidence" value="ECO:0007669"/>
    <property type="project" value="InterPro"/>
</dbReference>
<keyword evidence="6 8" id="KW-0472">Membrane</keyword>
<dbReference type="PANTHER" id="PTHR30561:SF1">
    <property type="entry name" value="MULTIDRUG TRANSPORTER EMRE"/>
    <property type="match status" value="1"/>
</dbReference>
<keyword evidence="3" id="KW-1003">Cell membrane</keyword>
<feature type="transmembrane region" description="Helical" evidence="8">
    <location>
        <begin position="86"/>
        <end position="104"/>
    </location>
</feature>
<evidence type="ECO:0000256" key="5">
    <source>
        <dbReference type="ARBA" id="ARBA00022989"/>
    </source>
</evidence>
<dbReference type="RefSeq" id="WP_167872401.1">
    <property type="nucleotide sequence ID" value="NZ_CP048852.1"/>
</dbReference>
<evidence type="ECO:0000256" key="7">
    <source>
        <dbReference type="RuleBase" id="RU003942"/>
    </source>
</evidence>
<keyword evidence="5 8" id="KW-1133">Transmembrane helix</keyword>
<dbReference type="Pfam" id="PF00893">
    <property type="entry name" value="Multi_Drug_Res"/>
    <property type="match status" value="1"/>
</dbReference>
<proteinExistence type="inferred from homology"/>
<dbReference type="Gene3D" id="1.10.3730.20">
    <property type="match status" value="1"/>
</dbReference>
<dbReference type="GO" id="GO:0005886">
    <property type="term" value="C:plasma membrane"/>
    <property type="evidence" value="ECO:0007669"/>
    <property type="project" value="UniProtKB-SubCell"/>
</dbReference>
<organism evidence="9 10">
    <name type="scientific">Bacillus tequilensis</name>
    <dbReference type="NCBI Taxonomy" id="227866"/>
    <lineage>
        <taxon>Bacteria</taxon>
        <taxon>Bacillati</taxon>
        <taxon>Bacillota</taxon>
        <taxon>Bacilli</taxon>
        <taxon>Bacillales</taxon>
        <taxon>Bacillaceae</taxon>
        <taxon>Bacillus</taxon>
    </lineage>
</organism>
<dbReference type="InterPro" id="IPR045324">
    <property type="entry name" value="Small_multidrug_res"/>
</dbReference>
<dbReference type="PANTHER" id="PTHR30561">
    <property type="entry name" value="SMR FAMILY PROTON-DEPENDENT DRUG EFFLUX TRANSPORTER SUGE"/>
    <property type="match status" value="1"/>
</dbReference>
<feature type="transmembrane region" description="Helical" evidence="8">
    <location>
        <begin position="59"/>
        <end position="80"/>
    </location>
</feature>
<evidence type="ECO:0000256" key="8">
    <source>
        <dbReference type="SAM" id="Phobius"/>
    </source>
</evidence>
<dbReference type="FunFam" id="1.10.3730.20:FF:000001">
    <property type="entry name" value="Quaternary ammonium compound resistance transporter SugE"/>
    <property type="match status" value="1"/>
</dbReference>
<dbReference type="AlphaFoldDB" id="A0A6H0WMK9"/>
<keyword evidence="2" id="KW-0813">Transport</keyword>
<protein>
    <submittedName>
        <fullName evidence="9">Multidrug efflux SMR transporter subunit EbrA</fullName>
    </submittedName>
</protein>
<dbReference type="InterPro" id="IPR000390">
    <property type="entry name" value="Small_drug/metabolite_transptr"/>
</dbReference>
<gene>
    <name evidence="9" type="primary">ebrA</name>
    <name evidence="9" type="ORF">G4P54_08945</name>
</gene>
<dbReference type="SUPFAM" id="SSF103481">
    <property type="entry name" value="Multidrug resistance efflux transporter EmrE"/>
    <property type="match status" value="1"/>
</dbReference>
<sequence>MLIGYIFLTIAICSESIGAAMLKVSDGFKKWKPSALVVIGYSLAFYMLSLTLNHIPLSLAYATWSGAGTVLTAVIGVKWFKEELNVKGLFGILLLLSGVVLLNWQ</sequence>
<dbReference type="InterPro" id="IPR037185">
    <property type="entry name" value="EmrE-like"/>
</dbReference>
<keyword evidence="10" id="KW-1185">Reference proteome</keyword>
<dbReference type="Proteomes" id="UP000501914">
    <property type="component" value="Chromosome"/>
</dbReference>
<evidence type="ECO:0000256" key="2">
    <source>
        <dbReference type="ARBA" id="ARBA00022448"/>
    </source>
</evidence>
<dbReference type="KEGG" id="bteq:G4P54_08945"/>
<comment type="subcellular location">
    <subcellularLocation>
        <location evidence="1 7">Cell membrane</location>
        <topology evidence="1 7">Multi-pass membrane protein</topology>
    </subcellularLocation>
</comment>
<evidence type="ECO:0000256" key="4">
    <source>
        <dbReference type="ARBA" id="ARBA00022692"/>
    </source>
</evidence>
<accession>A0A6H0WMK9</accession>
<evidence type="ECO:0000256" key="6">
    <source>
        <dbReference type="ARBA" id="ARBA00023136"/>
    </source>
</evidence>
<evidence type="ECO:0000256" key="1">
    <source>
        <dbReference type="ARBA" id="ARBA00004651"/>
    </source>
</evidence>
<comment type="similarity">
    <text evidence="7">Belongs to the drug/metabolite transporter (DMT) superfamily. Small multidrug resistance (SMR) (TC 2.A.7.1) family.</text>
</comment>
<evidence type="ECO:0000256" key="3">
    <source>
        <dbReference type="ARBA" id="ARBA00022475"/>
    </source>
</evidence>
<keyword evidence="4 7" id="KW-0812">Transmembrane</keyword>
<reference evidence="9 10" key="1">
    <citation type="submission" date="2020-02" db="EMBL/GenBank/DDBJ databases">
        <title>Genome sequencing, annotation and comparative genomic analysis of Bacillus tequilensis EA-CB0015, an effective biological control agent against Pseudocercospora fijiensis in banana plants.</title>
        <authorList>
            <person name="Cuellar-Gaviria T.Z."/>
            <person name="Ju K.-S."/>
            <person name="Villegas-Escobar V."/>
        </authorList>
    </citation>
    <scope>NUCLEOTIDE SEQUENCE [LARGE SCALE GENOMIC DNA]</scope>
    <source>
        <strain evidence="9 10">EA-CB0015</strain>
    </source>
</reference>
<dbReference type="EMBL" id="CP048852">
    <property type="protein sequence ID" value="QIW79925.1"/>
    <property type="molecule type" value="Genomic_DNA"/>
</dbReference>
<name>A0A6H0WMK9_9BACI</name>